<organism evidence="1 2">
    <name type="scientific">Argiope bruennichi</name>
    <name type="common">Wasp spider</name>
    <name type="synonym">Aranea bruennichi</name>
    <dbReference type="NCBI Taxonomy" id="94029"/>
    <lineage>
        <taxon>Eukaryota</taxon>
        <taxon>Metazoa</taxon>
        <taxon>Ecdysozoa</taxon>
        <taxon>Arthropoda</taxon>
        <taxon>Chelicerata</taxon>
        <taxon>Arachnida</taxon>
        <taxon>Araneae</taxon>
        <taxon>Araneomorphae</taxon>
        <taxon>Entelegynae</taxon>
        <taxon>Araneoidea</taxon>
        <taxon>Araneidae</taxon>
        <taxon>Argiope</taxon>
    </lineage>
</organism>
<dbReference type="EMBL" id="JABXBU010002072">
    <property type="protein sequence ID" value="KAF8777784.1"/>
    <property type="molecule type" value="Genomic_DNA"/>
</dbReference>
<accession>A0A8T0ER85</accession>
<evidence type="ECO:0000313" key="1">
    <source>
        <dbReference type="EMBL" id="KAF8777784.1"/>
    </source>
</evidence>
<name>A0A8T0ER85_ARGBR</name>
<comment type="caution">
    <text evidence="1">The sequence shown here is derived from an EMBL/GenBank/DDBJ whole genome shotgun (WGS) entry which is preliminary data.</text>
</comment>
<keyword evidence="2" id="KW-1185">Reference proteome</keyword>
<reference evidence="1" key="1">
    <citation type="journal article" date="2020" name="bioRxiv">
        <title>Chromosome-level reference genome of the European wasp spider Argiope bruennichi: a resource for studies on range expansion and evolutionary adaptation.</title>
        <authorList>
            <person name="Sheffer M.M."/>
            <person name="Hoppe A."/>
            <person name="Krehenwinkel H."/>
            <person name="Uhl G."/>
            <person name="Kuss A.W."/>
            <person name="Jensen L."/>
            <person name="Jensen C."/>
            <person name="Gillespie R.G."/>
            <person name="Hoff K.J."/>
            <person name="Prost S."/>
        </authorList>
    </citation>
    <scope>NUCLEOTIDE SEQUENCE</scope>
</reference>
<evidence type="ECO:0000313" key="2">
    <source>
        <dbReference type="Proteomes" id="UP000807504"/>
    </source>
</evidence>
<reference evidence="1" key="2">
    <citation type="submission" date="2020-06" db="EMBL/GenBank/DDBJ databases">
        <authorList>
            <person name="Sheffer M."/>
        </authorList>
    </citation>
    <scope>NUCLEOTIDE SEQUENCE</scope>
</reference>
<dbReference type="Proteomes" id="UP000807504">
    <property type="component" value="Unassembled WGS sequence"/>
</dbReference>
<dbReference type="PROSITE" id="PS51257">
    <property type="entry name" value="PROKAR_LIPOPROTEIN"/>
    <property type="match status" value="1"/>
</dbReference>
<sequence length="103" mass="11415">MRLGPKTDVIPFLGMTDAPHAVKHSGVCVAICACRNEAPGSIYKPPPHLEHAFEFAFEWQSVPAWDDTEDSVCQLWCLVADVLSLRRIVFLFCSSVAQLKLSV</sequence>
<proteinExistence type="predicted"/>
<dbReference type="AlphaFoldDB" id="A0A8T0ER85"/>
<gene>
    <name evidence="1" type="ORF">HNY73_014590</name>
</gene>
<protein>
    <submittedName>
        <fullName evidence="1">Uncharacterized protein</fullName>
    </submittedName>
</protein>